<dbReference type="GO" id="GO:0004315">
    <property type="term" value="F:3-oxoacyl-[acyl-carrier-protein] synthase activity"/>
    <property type="evidence" value="ECO:0007669"/>
    <property type="project" value="InterPro"/>
</dbReference>
<dbReference type="Pfam" id="PF02801">
    <property type="entry name" value="Ketoacyl-synt_C"/>
    <property type="match status" value="1"/>
</dbReference>
<evidence type="ECO:0000256" key="1">
    <source>
        <dbReference type="ARBA" id="ARBA00022450"/>
    </source>
</evidence>
<dbReference type="Proteomes" id="UP001273166">
    <property type="component" value="Unassembled WGS sequence"/>
</dbReference>
<dbReference type="Pfam" id="PF14765">
    <property type="entry name" value="PS-DH"/>
    <property type="match status" value="1"/>
</dbReference>
<dbReference type="GO" id="GO:0031177">
    <property type="term" value="F:phosphopantetheine binding"/>
    <property type="evidence" value="ECO:0007669"/>
    <property type="project" value="InterPro"/>
</dbReference>
<dbReference type="PROSITE" id="PS52019">
    <property type="entry name" value="PKS_MFAS_DH"/>
    <property type="match status" value="1"/>
</dbReference>
<keyword evidence="2" id="KW-0597">Phosphoprotein</keyword>
<dbReference type="SMART" id="SM00825">
    <property type="entry name" value="PKS_KS"/>
    <property type="match status" value="1"/>
</dbReference>
<feature type="domain" description="PKS/mFAS DH" evidence="9">
    <location>
        <begin position="1392"/>
        <end position="1726"/>
    </location>
</feature>
<feature type="compositionally biased region" description="Low complexity" evidence="6">
    <location>
        <begin position="1798"/>
        <end position="1828"/>
    </location>
</feature>
<dbReference type="SMART" id="SM00823">
    <property type="entry name" value="PKS_PP"/>
    <property type="match status" value="1"/>
</dbReference>
<dbReference type="PANTHER" id="PTHR43775">
    <property type="entry name" value="FATTY ACID SYNTHASE"/>
    <property type="match status" value="1"/>
</dbReference>
<feature type="region of interest" description="Disordered" evidence="6">
    <location>
        <begin position="1745"/>
        <end position="1828"/>
    </location>
</feature>
<dbReference type="InterPro" id="IPR030918">
    <property type="entry name" value="PT_fungal_PKS"/>
</dbReference>
<evidence type="ECO:0000259" key="8">
    <source>
        <dbReference type="PROSITE" id="PS52004"/>
    </source>
</evidence>
<dbReference type="InterPro" id="IPR049551">
    <property type="entry name" value="PKS_DH_C"/>
</dbReference>
<dbReference type="GO" id="GO:0004312">
    <property type="term" value="F:fatty acid synthase activity"/>
    <property type="evidence" value="ECO:0007669"/>
    <property type="project" value="TreeGrafter"/>
</dbReference>
<dbReference type="FunFam" id="3.40.47.10:FF:000031">
    <property type="entry name" value="Sterigmatocystin biosynthesis polyketide synthase"/>
    <property type="match status" value="1"/>
</dbReference>
<dbReference type="PROSITE" id="PS00606">
    <property type="entry name" value="KS3_1"/>
    <property type="match status" value="1"/>
</dbReference>
<dbReference type="Gene3D" id="1.10.1200.10">
    <property type="entry name" value="ACP-like"/>
    <property type="match status" value="1"/>
</dbReference>
<feature type="compositionally biased region" description="Pro residues" evidence="6">
    <location>
        <begin position="1782"/>
        <end position="1797"/>
    </location>
</feature>
<evidence type="ECO:0000313" key="11">
    <source>
        <dbReference type="Proteomes" id="UP001273166"/>
    </source>
</evidence>
<evidence type="ECO:0000259" key="9">
    <source>
        <dbReference type="PROSITE" id="PS52019"/>
    </source>
</evidence>
<dbReference type="CDD" id="cd00833">
    <property type="entry name" value="PKS"/>
    <property type="match status" value="1"/>
</dbReference>
<dbReference type="Gene3D" id="3.30.70.3290">
    <property type="match status" value="1"/>
</dbReference>
<dbReference type="GeneID" id="87886097"/>
<dbReference type="InterPro" id="IPR016039">
    <property type="entry name" value="Thiolase-like"/>
</dbReference>
<dbReference type="PROSITE" id="PS52004">
    <property type="entry name" value="KS3_2"/>
    <property type="match status" value="1"/>
</dbReference>
<dbReference type="InterPro" id="IPR001227">
    <property type="entry name" value="Ac_transferase_dom_sf"/>
</dbReference>
<dbReference type="Pfam" id="PF16073">
    <property type="entry name" value="SAT"/>
    <property type="match status" value="1"/>
</dbReference>
<dbReference type="InterPro" id="IPR014043">
    <property type="entry name" value="Acyl_transferase_dom"/>
</dbReference>
<dbReference type="EMBL" id="JAUDZG010000008">
    <property type="protein sequence ID" value="KAK3301749.1"/>
    <property type="molecule type" value="Genomic_DNA"/>
</dbReference>
<dbReference type="SUPFAM" id="SSF47336">
    <property type="entry name" value="ACP-like"/>
    <property type="match status" value="1"/>
</dbReference>
<dbReference type="FunFam" id="1.10.1200.10:FF:000011">
    <property type="entry name" value="Sterigmatocystin biosynthesis polyketide synthase"/>
    <property type="match status" value="1"/>
</dbReference>
<dbReference type="GO" id="GO:0044550">
    <property type="term" value="P:secondary metabolite biosynthetic process"/>
    <property type="evidence" value="ECO:0007669"/>
    <property type="project" value="TreeGrafter"/>
</dbReference>
<dbReference type="SUPFAM" id="SSF52151">
    <property type="entry name" value="FabD/lysophospholipase-like"/>
    <property type="match status" value="1"/>
</dbReference>
<feature type="domain" description="Ketosynthase family 3 (KS3)" evidence="8">
    <location>
        <begin position="435"/>
        <end position="874"/>
    </location>
</feature>
<feature type="compositionally biased region" description="Low complexity" evidence="6">
    <location>
        <begin position="1745"/>
        <end position="1781"/>
    </location>
</feature>
<dbReference type="SMART" id="SM00827">
    <property type="entry name" value="PKS_AT"/>
    <property type="match status" value="1"/>
</dbReference>
<evidence type="ECO:0000256" key="3">
    <source>
        <dbReference type="ARBA" id="ARBA00022679"/>
    </source>
</evidence>
<dbReference type="InterPro" id="IPR042104">
    <property type="entry name" value="PKS_dehydratase_sf"/>
</dbReference>
<comment type="caution">
    <text evidence="10">The sequence shown here is derived from an EMBL/GenBank/DDBJ whole genome shotgun (WGS) entry which is preliminary data.</text>
</comment>
<dbReference type="Pfam" id="PF00550">
    <property type="entry name" value="PP-binding"/>
    <property type="match status" value="1"/>
</dbReference>
<evidence type="ECO:0000256" key="6">
    <source>
        <dbReference type="SAM" id="MobiDB-lite"/>
    </source>
</evidence>
<evidence type="ECO:0000256" key="5">
    <source>
        <dbReference type="PROSITE-ProRule" id="PRU01363"/>
    </source>
</evidence>
<dbReference type="PROSITE" id="PS50075">
    <property type="entry name" value="CARRIER"/>
    <property type="match status" value="1"/>
</dbReference>
<dbReference type="PANTHER" id="PTHR43775:SF37">
    <property type="entry name" value="SI:DKEY-61P9.11"/>
    <property type="match status" value="1"/>
</dbReference>
<dbReference type="Pfam" id="PF22621">
    <property type="entry name" value="CurL-like_PKS_C"/>
    <property type="match status" value="1"/>
</dbReference>
<feature type="region of interest" description="N-terminal hotdog fold" evidence="5">
    <location>
        <begin position="1392"/>
        <end position="1535"/>
    </location>
</feature>
<dbReference type="Gene3D" id="3.10.129.110">
    <property type="entry name" value="Polyketide synthase dehydratase"/>
    <property type="match status" value="1"/>
</dbReference>
<dbReference type="InterPro" id="IPR009081">
    <property type="entry name" value="PP-bd_ACP"/>
</dbReference>
<reference evidence="10" key="2">
    <citation type="submission" date="2023-06" db="EMBL/GenBank/DDBJ databases">
        <authorList>
            <consortium name="Lawrence Berkeley National Laboratory"/>
            <person name="Mondo S.J."/>
            <person name="Hensen N."/>
            <person name="Bonometti L."/>
            <person name="Westerberg I."/>
            <person name="Brannstrom I.O."/>
            <person name="Guillou S."/>
            <person name="Cros-Aarteil S."/>
            <person name="Calhoun S."/>
            <person name="Haridas S."/>
            <person name="Kuo A."/>
            <person name="Pangilinan J."/>
            <person name="Riley R."/>
            <person name="Labutti K."/>
            <person name="Andreopoulos B."/>
            <person name="Lipzen A."/>
            <person name="Chen C."/>
            <person name="Yanf M."/>
            <person name="Daum C."/>
            <person name="Ng V."/>
            <person name="Clum A."/>
            <person name="Steindorff A."/>
            <person name="Ohm R."/>
            <person name="Martin F."/>
            <person name="Silar P."/>
            <person name="Natvig D."/>
            <person name="Lalanne C."/>
            <person name="Gautier V."/>
            <person name="Ament-Velasquez S.L."/>
            <person name="Kruys A."/>
            <person name="Hutchinson M.I."/>
            <person name="Powell A.J."/>
            <person name="Barry K."/>
            <person name="Miller A.N."/>
            <person name="Grigoriev I.V."/>
            <person name="Debuchy R."/>
            <person name="Gladieux P."/>
            <person name="Thoren M.H."/>
            <person name="Johannesson H."/>
        </authorList>
    </citation>
    <scope>NUCLEOTIDE SEQUENCE</scope>
    <source>
        <strain evidence="10">CBS 333.67</strain>
    </source>
</reference>
<dbReference type="InterPro" id="IPR016035">
    <property type="entry name" value="Acyl_Trfase/lysoPLipase"/>
</dbReference>
<organism evidence="10 11">
    <name type="scientific">Chaetomium strumarium</name>
    <dbReference type="NCBI Taxonomy" id="1170767"/>
    <lineage>
        <taxon>Eukaryota</taxon>
        <taxon>Fungi</taxon>
        <taxon>Dikarya</taxon>
        <taxon>Ascomycota</taxon>
        <taxon>Pezizomycotina</taxon>
        <taxon>Sordariomycetes</taxon>
        <taxon>Sordariomycetidae</taxon>
        <taxon>Sordariales</taxon>
        <taxon>Chaetomiaceae</taxon>
        <taxon>Chaetomium</taxon>
    </lineage>
</organism>
<name>A0AAJ0GKR7_9PEZI</name>
<dbReference type="InterPro" id="IPR018201">
    <property type="entry name" value="Ketoacyl_synth_AS"/>
</dbReference>
<dbReference type="InterPro" id="IPR014030">
    <property type="entry name" value="Ketoacyl_synth_N"/>
</dbReference>
<dbReference type="NCBIfam" id="TIGR04532">
    <property type="entry name" value="PT_fungal_PKS"/>
    <property type="match status" value="1"/>
</dbReference>
<feature type="active site" description="Proton acceptor; for dehydratase activity" evidence="5">
    <location>
        <position position="1424"/>
    </location>
</feature>
<dbReference type="InterPro" id="IPR050091">
    <property type="entry name" value="PKS_NRPS_Biosynth_Enz"/>
</dbReference>
<protein>
    <submittedName>
        <fullName evidence="10">Polyketide synthase</fullName>
    </submittedName>
</protein>
<dbReference type="InterPro" id="IPR020806">
    <property type="entry name" value="PKS_PP-bd"/>
</dbReference>
<dbReference type="InterPro" id="IPR014031">
    <property type="entry name" value="Ketoacyl_synth_C"/>
</dbReference>
<dbReference type="FunFam" id="3.10.129.110:FF:000001">
    <property type="entry name" value="Sterigmatocystin biosynthesis polyketide synthase"/>
    <property type="match status" value="1"/>
</dbReference>
<dbReference type="FunFam" id="3.40.366.10:FF:000017">
    <property type="entry name" value="Non-reducing polyketide synthase aptA"/>
    <property type="match status" value="1"/>
</dbReference>
<reference evidence="10" key="1">
    <citation type="journal article" date="2023" name="Mol. Phylogenet. Evol.">
        <title>Genome-scale phylogeny and comparative genomics of the fungal order Sordariales.</title>
        <authorList>
            <person name="Hensen N."/>
            <person name="Bonometti L."/>
            <person name="Westerberg I."/>
            <person name="Brannstrom I.O."/>
            <person name="Guillou S."/>
            <person name="Cros-Aarteil S."/>
            <person name="Calhoun S."/>
            <person name="Haridas S."/>
            <person name="Kuo A."/>
            <person name="Mondo S."/>
            <person name="Pangilinan J."/>
            <person name="Riley R."/>
            <person name="LaButti K."/>
            <person name="Andreopoulos B."/>
            <person name="Lipzen A."/>
            <person name="Chen C."/>
            <person name="Yan M."/>
            <person name="Daum C."/>
            <person name="Ng V."/>
            <person name="Clum A."/>
            <person name="Steindorff A."/>
            <person name="Ohm R.A."/>
            <person name="Martin F."/>
            <person name="Silar P."/>
            <person name="Natvig D.O."/>
            <person name="Lalanne C."/>
            <person name="Gautier V."/>
            <person name="Ament-Velasquez S.L."/>
            <person name="Kruys A."/>
            <person name="Hutchinson M.I."/>
            <person name="Powell A.J."/>
            <person name="Barry K."/>
            <person name="Miller A.N."/>
            <person name="Grigoriev I.V."/>
            <person name="Debuchy R."/>
            <person name="Gladieux P."/>
            <person name="Hiltunen Thoren M."/>
            <person name="Johannesson H."/>
        </authorList>
    </citation>
    <scope>NUCLEOTIDE SEQUENCE</scope>
    <source>
        <strain evidence="10">CBS 333.67</strain>
    </source>
</reference>
<gene>
    <name evidence="10" type="ORF">B0T15DRAFT_497463</name>
</gene>
<dbReference type="Gene3D" id="3.40.47.10">
    <property type="match status" value="1"/>
</dbReference>
<sequence length="1902" mass="202293">MDWTGTTPSTVDHLSATPSSAESFVEPGSRKFGYFGNEFPHDDLKDVFRRLWNHSKDRRHRLLAAFIDEATAAVRQEVALLPPPLKALVPAFETVFSLAEHTELRTGPLGGSVDGMLLCAVQIATFIGYHEDLDGSDSDSHSGDEGFDFGSPEACLTGLGTGLLSTAAVSLASTLADMPAAGAEVIRIAFRLGVLVAEVSQNLQPRAVDGGPGDSWAYVVPDATAAEIKKELDAMHAAEGISEPNKVFISAISRSSVTVSGPPARLKHLFSASGCFRDRTSVALPVYGGLCHARHVYGEAHVDQIVQTASLAALDGRLKPHVPVFPTSSGTPFPRRSAVALFRDLVRDILTQTIHWDKVVEGVARHARGISSASDVAVFTFRTSLPVRDLVDALNADAAALPRQQQQQPIAKTRDLLPWISKPESIPSGPRGSKQSKIAIVGMACRLPGGATTTDKFWDILDRGLDVHRTIPADRFDVATHFDPTGKRMNTTATQYGCFVDEPGLFDAPFFNMSPREALQTDPMQRLALVTAYEALERAGYVPNRTPATSLHRVGTFYGQTCDDYREVNAGQEVGTYYITGGCRAFGPGRINYFFKFAGPSFSIDTACSSGLAAIDIACKSLWNGDTDTAVAGGMNILTNCDGFAGLGAGHFLTKTPNACKTWDCDADGYCRADGVASVVLKRLEDAEADNDNILGVILASGTNHSAEAISITHPHAGHQADLTRQLLDQAGVDPLDVSYVEMHGTGTQAGDAQEIQSVTDVFAPLTKTKRRGPKQPLYIGAVKANVGHGEAVAGTTALLKVLLMFAKDTIPRHVGIKTAINPGFPKDLDKRNLHIPYEATPWPSSVSSGGKPRIAVVNNFSAAGGNSSIILSEPPSPPSSTTADPRSTHVVAVSAKSKASLKANLTNLLSYLSAHPDNKDTTISLPSLGYTTTARRIHHNHRLAIATSSLPSLTSQLSTALQSLDSHKPIPPSGPPGVVFAFTGQGASHKSMSLSLYHTNPAFRARLAHLDSLCRAQGFGSILPALDGSHPQNHTHPPTTTQLALVCLEMALAGYWEHELGVRPDVVVGHSLGEYAALQVAGVLSAADVVYLVGRRAQMLEAECEVGSHRMVAVRESLERITQLLSQGGSAKEGGEGEFEYEVACINGPRDTVLSGTREAMERVAGALEAQGVKCVVLDVAFAFHSAQTDPILDELEEVARRGVLFQPLRMPIISPLLGRVVFDENTVNASYIRRATRETVDFLGAVEAAKKIGTVDGSMVWIEMGPHPVCMGFARSILPGLATAVPSLRRGEDDWKTLAQSLASVHTAGVNVSWDAFHRPFERACGLRLLDLPTYAWNDKNYWLQYNGDWVLKKGNTFYDAEDKAKAAAAGVGSGNLPVAVSSLRTSLVHRVVEESFAGAAGRVVVQSDLMQPDFFAAVWGHKMNNAGVATSSIHADIAFTLGKYLLDKLKPGSSRTHSAADLGISNLVVREGLVAQKNTALPQLIQITISTDDINSTGTAHLEWHNLAADGVTLIDPEPIVTAQVHYGSAAASLAGWAPLAHLIRSRIDALAQLVADGRATRFSHGMAYQLFANNLVDYAAKYRGMQSVVLHGLEACADITLVQTESTGVGGGVGGGGGFTVPPYFMDSVFHLAGFAMNCSVDAVDVKNNFCVTPGWGMLRIARPLVPGGKYRSYVKMVPTQEDPSVYLGDVYVLAAEGDDEGEIVAVMQAIKFRRYPRMLLNRFFSAVEVKNVLPAAGTTTATAGAPREGGATTSTAISKAAAPAPEPKVSTTTTTAPAPPPTPIPAPAPAPAAQPTASEPPKNITTTTTPNTSTPPTSSSTDSTAAKALALIAAEAAIDPAELHDDASFASIGVDSLMSLVIAEKLRDQFNITVGGSLFLEYPTVGDLRAWLVEYYS</sequence>
<keyword evidence="4" id="KW-0511">Multifunctional enzyme</keyword>
<keyword evidence="11" id="KW-1185">Reference proteome</keyword>
<evidence type="ECO:0000256" key="2">
    <source>
        <dbReference type="ARBA" id="ARBA00022553"/>
    </source>
</evidence>
<dbReference type="InterPro" id="IPR020841">
    <property type="entry name" value="PKS_Beta-ketoAc_synthase_dom"/>
</dbReference>
<dbReference type="GO" id="GO:0006633">
    <property type="term" value="P:fatty acid biosynthetic process"/>
    <property type="evidence" value="ECO:0007669"/>
    <property type="project" value="InterPro"/>
</dbReference>
<evidence type="ECO:0000256" key="4">
    <source>
        <dbReference type="ARBA" id="ARBA00023268"/>
    </source>
</evidence>
<dbReference type="RefSeq" id="XP_062717529.1">
    <property type="nucleotide sequence ID" value="XM_062867268.1"/>
</dbReference>
<dbReference type="InterPro" id="IPR032088">
    <property type="entry name" value="SAT"/>
</dbReference>
<dbReference type="SUPFAM" id="SSF53901">
    <property type="entry name" value="Thiolase-like"/>
    <property type="match status" value="1"/>
</dbReference>
<accession>A0AAJ0GKR7</accession>
<dbReference type="InterPro" id="IPR049900">
    <property type="entry name" value="PKS_mFAS_DH"/>
</dbReference>
<keyword evidence="1" id="KW-0596">Phosphopantetheine</keyword>
<evidence type="ECO:0000313" key="10">
    <source>
        <dbReference type="EMBL" id="KAK3301749.1"/>
    </source>
</evidence>
<proteinExistence type="predicted"/>
<feature type="domain" description="Carrier" evidence="7">
    <location>
        <begin position="1824"/>
        <end position="1901"/>
    </location>
</feature>
<dbReference type="SUPFAM" id="SSF55048">
    <property type="entry name" value="Probable ACP-binding domain of malonyl-CoA ACP transacylase"/>
    <property type="match status" value="1"/>
</dbReference>
<dbReference type="InterPro" id="IPR016036">
    <property type="entry name" value="Malonyl_transacylase_ACP-bd"/>
</dbReference>
<feature type="region of interest" description="C-terminal hotdog fold" evidence="5">
    <location>
        <begin position="1563"/>
        <end position="1726"/>
    </location>
</feature>
<keyword evidence="3" id="KW-0808">Transferase</keyword>
<evidence type="ECO:0000259" key="7">
    <source>
        <dbReference type="PROSITE" id="PS50075"/>
    </source>
</evidence>
<dbReference type="Pfam" id="PF00109">
    <property type="entry name" value="ketoacyl-synt"/>
    <property type="match status" value="1"/>
</dbReference>
<feature type="active site" description="Proton donor; for dehydratase activity" evidence="5">
    <location>
        <position position="1631"/>
    </location>
</feature>
<dbReference type="Gene3D" id="3.40.366.10">
    <property type="entry name" value="Malonyl-Coenzyme A Acyl Carrier Protein, domain 2"/>
    <property type="match status" value="2"/>
</dbReference>
<dbReference type="Pfam" id="PF00698">
    <property type="entry name" value="Acyl_transf_1"/>
    <property type="match status" value="1"/>
</dbReference>
<dbReference type="InterPro" id="IPR036736">
    <property type="entry name" value="ACP-like_sf"/>
</dbReference>
<dbReference type="FunFam" id="3.40.366.10:FF:000002">
    <property type="entry name" value="Probable polyketide synthase 2"/>
    <property type="match status" value="1"/>
</dbReference>
<feature type="region of interest" description="Disordered" evidence="6">
    <location>
        <begin position="1"/>
        <end position="22"/>
    </location>
</feature>